<dbReference type="PANTHER" id="PTHR45625">
    <property type="entry name" value="PEPTIDYL-PROLYL CIS-TRANS ISOMERASE-RELATED"/>
    <property type="match status" value="1"/>
</dbReference>
<dbReference type="InterPro" id="IPR002130">
    <property type="entry name" value="Cyclophilin-type_PPIase_dom"/>
</dbReference>
<sequence length="71" mass="7963">MIKEMDAAGYPKELVKAYKQGGTPWLDGRHTVFGQVIKGMDVVDKIAKVPRDKANDKPKEDVIIKSIHIED</sequence>
<evidence type="ECO:0000256" key="1">
    <source>
        <dbReference type="ARBA" id="ARBA00000971"/>
    </source>
</evidence>
<dbReference type="AlphaFoldDB" id="A0AB33ZTQ6"/>
<dbReference type="PANTHER" id="PTHR45625:SF4">
    <property type="entry name" value="PEPTIDYLPROLYL ISOMERASE DOMAIN AND WD REPEAT-CONTAINING PROTEIN 1"/>
    <property type="match status" value="1"/>
</dbReference>
<keyword evidence="5" id="KW-0413">Isomerase</keyword>
<evidence type="ECO:0000313" key="7">
    <source>
        <dbReference type="EMBL" id="GBA95355.1"/>
    </source>
</evidence>
<dbReference type="InterPro" id="IPR029000">
    <property type="entry name" value="Cyclophilin-like_dom_sf"/>
</dbReference>
<name>A0AB33ZTQ6_LACGS</name>
<gene>
    <name evidence="7" type="ORF">LJCM1025_04520</name>
</gene>
<dbReference type="EMBL" id="BEXJ01000001">
    <property type="protein sequence ID" value="GBA95355.1"/>
    <property type="molecule type" value="Genomic_DNA"/>
</dbReference>
<dbReference type="Gene3D" id="2.40.100.10">
    <property type="entry name" value="Cyclophilin-like"/>
    <property type="match status" value="1"/>
</dbReference>
<dbReference type="InterPro" id="IPR044666">
    <property type="entry name" value="Cyclophilin_A-like"/>
</dbReference>
<protein>
    <recommendedName>
        <fullName evidence="3">peptidylprolyl isomerase</fullName>
        <ecNumber evidence="3">5.2.1.8</ecNumber>
    </recommendedName>
</protein>
<evidence type="ECO:0000259" key="6">
    <source>
        <dbReference type="PROSITE" id="PS50072"/>
    </source>
</evidence>
<evidence type="ECO:0000256" key="2">
    <source>
        <dbReference type="ARBA" id="ARBA00002388"/>
    </source>
</evidence>
<evidence type="ECO:0000313" key="8">
    <source>
        <dbReference type="Proteomes" id="UP000250668"/>
    </source>
</evidence>
<evidence type="ECO:0000256" key="5">
    <source>
        <dbReference type="ARBA" id="ARBA00023235"/>
    </source>
</evidence>
<keyword evidence="4" id="KW-0697">Rotamase</keyword>
<dbReference type="Pfam" id="PF00160">
    <property type="entry name" value="Pro_isomerase"/>
    <property type="match status" value="1"/>
</dbReference>
<comment type="caution">
    <text evidence="7">The sequence shown here is derived from an EMBL/GenBank/DDBJ whole genome shotgun (WGS) entry which is preliminary data.</text>
</comment>
<comment type="catalytic activity">
    <reaction evidence="1">
        <text>[protein]-peptidylproline (omega=180) = [protein]-peptidylproline (omega=0)</text>
        <dbReference type="Rhea" id="RHEA:16237"/>
        <dbReference type="Rhea" id="RHEA-COMP:10747"/>
        <dbReference type="Rhea" id="RHEA-COMP:10748"/>
        <dbReference type="ChEBI" id="CHEBI:83833"/>
        <dbReference type="ChEBI" id="CHEBI:83834"/>
        <dbReference type="EC" id="5.2.1.8"/>
    </reaction>
</comment>
<feature type="domain" description="PPIase cyclophilin-type" evidence="6">
    <location>
        <begin position="1"/>
        <end position="69"/>
    </location>
</feature>
<evidence type="ECO:0000256" key="4">
    <source>
        <dbReference type="ARBA" id="ARBA00023110"/>
    </source>
</evidence>
<dbReference type="GO" id="GO:0003755">
    <property type="term" value="F:peptidyl-prolyl cis-trans isomerase activity"/>
    <property type="evidence" value="ECO:0007669"/>
    <property type="project" value="UniProtKB-KW"/>
</dbReference>
<comment type="function">
    <text evidence="2">PPIases accelerate the folding of proteins. It catalyzes the cis-trans isomerization of proline imidic peptide bonds in oligopeptides.</text>
</comment>
<reference evidence="7 8" key="1">
    <citation type="journal article" date="2018" name="Int. J. Syst. Evol. Microbiol.">
        <title>Lactobacillus paragasseri sp. nov., a sister taxon of Lactobacillus gasseri, based on whole-genome sequence analyses.</title>
        <authorList>
            <person name="Tanizawa Y."/>
            <person name="Tada I."/>
            <person name="Kobayashi H."/>
            <person name="Endo A."/>
            <person name="Maeno S."/>
            <person name="Toyoda A."/>
            <person name="Arita M."/>
            <person name="Nakamura Y."/>
            <person name="Sakamoto M."/>
            <person name="Ohkuma M."/>
            <person name="Tohno M."/>
        </authorList>
    </citation>
    <scope>NUCLEOTIDE SEQUENCE [LARGE SCALE GENOMIC DNA]</scope>
    <source>
        <strain evidence="7 8">JCM 1025</strain>
    </source>
</reference>
<dbReference type="EC" id="5.2.1.8" evidence="3"/>
<dbReference type="PROSITE" id="PS50072">
    <property type="entry name" value="CSA_PPIASE_2"/>
    <property type="match status" value="1"/>
</dbReference>
<accession>A0AB33ZTQ6</accession>
<organism evidence="7 8">
    <name type="scientific">Lactobacillus gasseri</name>
    <dbReference type="NCBI Taxonomy" id="1596"/>
    <lineage>
        <taxon>Bacteria</taxon>
        <taxon>Bacillati</taxon>
        <taxon>Bacillota</taxon>
        <taxon>Bacilli</taxon>
        <taxon>Lactobacillales</taxon>
        <taxon>Lactobacillaceae</taxon>
        <taxon>Lactobacillus</taxon>
    </lineage>
</organism>
<proteinExistence type="predicted"/>
<dbReference type="Proteomes" id="UP000250668">
    <property type="component" value="Unassembled WGS sequence"/>
</dbReference>
<dbReference type="SUPFAM" id="SSF50891">
    <property type="entry name" value="Cyclophilin-like"/>
    <property type="match status" value="1"/>
</dbReference>
<evidence type="ECO:0000256" key="3">
    <source>
        <dbReference type="ARBA" id="ARBA00013194"/>
    </source>
</evidence>